<dbReference type="AlphaFoldDB" id="A0A366KB91"/>
<dbReference type="RefSeq" id="WP_113859486.1">
    <property type="nucleotide sequence ID" value="NZ_PDCG01000001.1"/>
</dbReference>
<dbReference type="Gene3D" id="3.40.190.10">
    <property type="entry name" value="Periplasmic binding protein-like II"/>
    <property type="match status" value="2"/>
</dbReference>
<evidence type="ECO:0000313" key="8">
    <source>
        <dbReference type="Proteomes" id="UP000252530"/>
    </source>
</evidence>
<name>A0A366KB91_9BIFI</name>
<reference evidence="7 8" key="1">
    <citation type="submission" date="2017-10" db="EMBL/GenBank/DDBJ databases">
        <title>Bifidobacterium xylocopum sp. nov. and Bifidobacterium aemilianum sp. nov., from the carpenter bee (Xylocopa violacea) digestive tract.</title>
        <authorList>
            <person name="Alberoni D."/>
            <person name="Baffoni L."/>
            <person name="Di Gioia D."/>
            <person name="Gaggia F."/>
            <person name="Biavati B."/>
        </authorList>
    </citation>
    <scope>NUCLEOTIDE SEQUENCE [LARGE SCALE GENOMIC DNA]</scope>
    <source>
        <strain evidence="7 8">XV10</strain>
    </source>
</reference>
<evidence type="ECO:0000313" key="7">
    <source>
        <dbReference type="EMBL" id="RBP98512.1"/>
    </source>
</evidence>
<dbReference type="GO" id="GO:0016020">
    <property type="term" value="C:membrane"/>
    <property type="evidence" value="ECO:0007669"/>
    <property type="project" value="UniProtKB-SubCell"/>
</dbReference>
<evidence type="ECO:0000256" key="2">
    <source>
        <dbReference type="ARBA" id="ARBA00008973"/>
    </source>
</evidence>
<dbReference type="Proteomes" id="UP000252530">
    <property type="component" value="Unassembled WGS sequence"/>
</dbReference>
<proteinExistence type="inferred from homology"/>
<dbReference type="EMBL" id="PDCG01000001">
    <property type="protein sequence ID" value="RBP98512.1"/>
    <property type="molecule type" value="Genomic_DNA"/>
</dbReference>
<comment type="similarity">
    <text evidence="2">Belongs to the NlpA lipoprotein family.</text>
</comment>
<keyword evidence="4" id="KW-0472">Membrane</keyword>
<evidence type="ECO:0000256" key="5">
    <source>
        <dbReference type="ARBA" id="ARBA00023139"/>
    </source>
</evidence>
<gene>
    <name evidence="7" type="ORF">CRD60_01205</name>
</gene>
<keyword evidence="3" id="KW-0732">Signal</keyword>
<dbReference type="Pfam" id="PF03180">
    <property type="entry name" value="Lipoprotein_9"/>
    <property type="match status" value="1"/>
</dbReference>
<comment type="caution">
    <text evidence="7">The sequence shown here is derived from an EMBL/GenBank/DDBJ whole genome shotgun (WGS) entry which is preliminary data.</text>
</comment>
<dbReference type="OrthoDB" id="9812878at2"/>
<comment type="subcellular location">
    <subcellularLocation>
        <location evidence="1">Membrane</location>
        <topology evidence="1">Lipid-anchor</topology>
    </subcellularLocation>
</comment>
<evidence type="ECO:0000256" key="4">
    <source>
        <dbReference type="ARBA" id="ARBA00023136"/>
    </source>
</evidence>
<dbReference type="PANTHER" id="PTHR30429">
    <property type="entry name" value="D-METHIONINE-BINDING LIPOPROTEIN METQ"/>
    <property type="match status" value="1"/>
</dbReference>
<organism evidence="7 8">
    <name type="scientific">Bifidobacterium aemilianum</name>
    <dbReference type="NCBI Taxonomy" id="2493120"/>
    <lineage>
        <taxon>Bacteria</taxon>
        <taxon>Bacillati</taxon>
        <taxon>Actinomycetota</taxon>
        <taxon>Actinomycetes</taxon>
        <taxon>Bifidobacteriales</taxon>
        <taxon>Bifidobacteriaceae</taxon>
        <taxon>Bifidobacterium</taxon>
    </lineage>
</organism>
<protein>
    <submittedName>
        <fullName evidence="7">ABC transporter substrate-binding protein</fullName>
    </submittedName>
</protein>
<keyword evidence="5" id="KW-0564">Palmitate</keyword>
<evidence type="ECO:0000256" key="6">
    <source>
        <dbReference type="ARBA" id="ARBA00023288"/>
    </source>
</evidence>
<evidence type="ECO:0000256" key="3">
    <source>
        <dbReference type="ARBA" id="ARBA00022729"/>
    </source>
</evidence>
<keyword evidence="6" id="KW-0449">Lipoprotein</keyword>
<sequence>MATGRSSNRKRRAKIELTILSAFMVVALVVICGISWRLHAADRGETKVAVSVIGSSDDQIWDAVQQELDRRGDNIHIVLKPFQEANYVDQVLANHEVDISAAVTYAYLANDVKINHYKLAVIGDTYISPMNLYSKRYKSPKNFPDGSKVAIPNNAINMGRALKVLQQAGLIELKDPNAMTPNPEDIISNPKNLDIVQTDPAGIINLLPDYAGGVVNANFVIDAGMSVHEAIFTAPGDLTSPANHPYVNILVAREEDKNNPTYKKVVDAYHTKAVADMTTKIYKGANVPVFKY</sequence>
<dbReference type="PANTHER" id="PTHR30429:SF3">
    <property type="entry name" value="LIPOPROTEIN"/>
    <property type="match status" value="1"/>
</dbReference>
<accession>A0A366KB91</accession>
<evidence type="ECO:0000256" key="1">
    <source>
        <dbReference type="ARBA" id="ARBA00004635"/>
    </source>
</evidence>
<dbReference type="InterPro" id="IPR004872">
    <property type="entry name" value="Lipoprotein_NlpA"/>
</dbReference>
<keyword evidence="8" id="KW-1185">Reference proteome</keyword>
<dbReference type="SUPFAM" id="SSF53850">
    <property type="entry name" value="Periplasmic binding protein-like II"/>
    <property type="match status" value="1"/>
</dbReference>